<dbReference type="PaxDb" id="589924-Ferp_1121"/>
<comment type="similarity">
    <text evidence="1">Belongs to the sulfur carrier protein TusA family.</text>
</comment>
<dbReference type="HOGENOM" id="CLU_165255_1_2_2"/>
<dbReference type="STRING" id="589924.Ferp_1121"/>
<dbReference type="Proteomes" id="UP000002613">
    <property type="component" value="Chromosome"/>
</dbReference>
<dbReference type="SUPFAM" id="SSF64307">
    <property type="entry name" value="SirA-like"/>
    <property type="match status" value="1"/>
</dbReference>
<evidence type="ECO:0000259" key="2">
    <source>
        <dbReference type="Pfam" id="PF01206"/>
    </source>
</evidence>
<protein>
    <submittedName>
        <fullName evidence="3">SirA family protein</fullName>
    </submittedName>
</protein>
<dbReference type="InterPro" id="IPR001455">
    <property type="entry name" value="TusA-like"/>
</dbReference>
<accession>D3RXR7</accession>
<name>D3RXR7_FERPA</name>
<dbReference type="GeneID" id="8778632"/>
<evidence type="ECO:0000256" key="1">
    <source>
        <dbReference type="ARBA" id="ARBA00008984"/>
    </source>
</evidence>
<dbReference type="CDD" id="cd00291">
    <property type="entry name" value="SirA_YedF_YeeD"/>
    <property type="match status" value="1"/>
</dbReference>
<evidence type="ECO:0000313" key="4">
    <source>
        <dbReference type="Proteomes" id="UP000002613"/>
    </source>
</evidence>
<evidence type="ECO:0000313" key="3">
    <source>
        <dbReference type="EMBL" id="ADC65280.1"/>
    </source>
</evidence>
<dbReference type="OrthoDB" id="45650at2157"/>
<dbReference type="RefSeq" id="WP_012965623.1">
    <property type="nucleotide sequence ID" value="NC_013849.1"/>
</dbReference>
<organism evidence="3 4">
    <name type="scientific">Ferroglobus placidus (strain DSM 10642 / AEDII12DO)</name>
    <dbReference type="NCBI Taxonomy" id="589924"/>
    <lineage>
        <taxon>Archaea</taxon>
        <taxon>Methanobacteriati</taxon>
        <taxon>Methanobacteriota</taxon>
        <taxon>Archaeoglobi</taxon>
        <taxon>Archaeoglobales</taxon>
        <taxon>Archaeoglobaceae</taxon>
        <taxon>Ferroglobus</taxon>
    </lineage>
</organism>
<dbReference type="eggNOG" id="arCOG02062">
    <property type="taxonomic scope" value="Archaea"/>
</dbReference>
<gene>
    <name evidence="3" type="ordered locus">Ferp_1121</name>
</gene>
<reference evidence="3 4" key="2">
    <citation type="journal article" date="2011" name="Stand. Genomic Sci.">
        <title>Complete genome sequence of Ferroglobus placidus AEDII12DO.</title>
        <authorList>
            <person name="Anderson I."/>
            <person name="Risso C."/>
            <person name="Holmes D."/>
            <person name="Lucas S."/>
            <person name="Copeland A."/>
            <person name="Lapidus A."/>
            <person name="Cheng J.F."/>
            <person name="Bruce D."/>
            <person name="Goodwin L."/>
            <person name="Pitluck S."/>
            <person name="Saunders E."/>
            <person name="Brettin T."/>
            <person name="Detter J.C."/>
            <person name="Han C."/>
            <person name="Tapia R."/>
            <person name="Larimer F."/>
            <person name="Land M."/>
            <person name="Hauser L."/>
            <person name="Woyke T."/>
            <person name="Lovley D."/>
            <person name="Kyrpides N."/>
            <person name="Ivanova N."/>
        </authorList>
    </citation>
    <scope>NUCLEOTIDE SEQUENCE [LARGE SCALE GENOMIC DNA]</scope>
    <source>
        <strain evidence="4">DSM 10642 / AEDII12DO</strain>
    </source>
</reference>
<dbReference type="AlphaFoldDB" id="D3RXR7"/>
<dbReference type="PANTHER" id="PTHR33279">
    <property type="entry name" value="SULFUR CARRIER PROTEIN YEDF-RELATED"/>
    <property type="match status" value="1"/>
</dbReference>
<dbReference type="PANTHER" id="PTHR33279:SF6">
    <property type="entry name" value="SULFUR CARRIER PROTEIN YEDF-RELATED"/>
    <property type="match status" value="1"/>
</dbReference>
<reference evidence="4" key="1">
    <citation type="submission" date="2010-02" db="EMBL/GenBank/DDBJ databases">
        <title>Complete sequence of Ferroglobus placidus DSM 10642.</title>
        <authorList>
            <consortium name="US DOE Joint Genome Institute"/>
            <person name="Lucas S."/>
            <person name="Copeland A."/>
            <person name="Lapidus A."/>
            <person name="Cheng J.-F."/>
            <person name="Bruce D."/>
            <person name="Goodwin L."/>
            <person name="Pitluck S."/>
            <person name="Saunders E."/>
            <person name="Brettin T."/>
            <person name="Detter J.C."/>
            <person name="Han C."/>
            <person name="Tapia R."/>
            <person name="Larimer F."/>
            <person name="Land M."/>
            <person name="Hauser L."/>
            <person name="Kyrpides N."/>
            <person name="Ivanova N."/>
            <person name="Holmes D."/>
            <person name="Lovley D."/>
            <person name="Kyrpides N."/>
            <person name="Anderson I.J."/>
            <person name="Woyke T."/>
        </authorList>
    </citation>
    <scope>NUCLEOTIDE SEQUENCE [LARGE SCALE GENOMIC DNA]</scope>
    <source>
        <strain evidence="4">DSM 10642 / AEDII12DO</strain>
    </source>
</reference>
<proteinExistence type="inferred from homology"/>
<dbReference type="Pfam" id="PF01206">
    <property type="entry name" value="TusA"/>
    <property type="match status" value="1"/>
</dbReference>
<dbReference type="InterPro" id="IPR036868">
    <property type="entry name" value="TusA-like_sf"/>
</dbReference>
<dbReference type="Gene3D" id="3.30.110.40">
    <property type="entry name" value="TusA-like domain"/>
    <property type="match status" value="1"/>
</dbReference>
<dbReference type="KEGG" id="fpl:Ferp_1121"/>
<dbReference type="EMBL" id="CP001899">
    <property type="protein sequence ID" value="ADC65280.1"/>
    <property type="molecule type" value="Genomic_DNA"/>
</dbReference>
<sequence>MKKVDCIGLFCPMPLYMTRKAVEEAEKGEIIEVLADDPAAKKDIPEWAERMGHEVLEIEEKDGIYRIVIRKG</sequence>
<keyword evidence="4" id="KW-1185">Reference proteome</keyword>
<feature type="domain" description="UPF0033" evidence="2">
    <location>
        <begin position="2"/>
        <end position="71"/>
    </location>
</feature>